<protein>
    <recommendedName>
        <fullName evidence="1">Fatty acyl-CoA reductase C-terminal domain-containing protein</fullName>
    </recommendedName>
</protein>
<feature type="domain" description="Fatty acyl-CoA reductase C-terminal" evidence="1">
    <location>
        <begin position="5"/>
        <end position="103"/>
    </location>
</feature>
<keyword evidence="3" id="KW-1185">Reference proteome</keyword>
<dbReference type="AlphaFoldDB" id="A0A5J9T141"/>
<organism evidence="2 3">
    <name type="scientific">Eragrostis curvula</name>
    <name type="common">weeping love grass</name>
    <dbReference type="NCBI Taxonomy" id="38414"/>
    <lineage>
        <taxon>Eukaryota</taxon>
        <taxon>Viridiplantae</taxon>
        <taxon>Streptophyta</taxon>
        <taxon>Embryophyta</taxon>
        <taxon>Tracheophyta</taxon>
        <taxon>Spermatophyta</taxon>
        <taxon>Magnoliopsida</taxon>
        <taxon>Liliopsida</taxon>
        <taxon>Poales</taxon>
        <taxon>Poaceae</taxon>
        <taxon>PACMAD clade</taxon>
        <taxon>Chloridoideae</taxon>
        <taxon>Eragrostideae</taxon>
        <taxon>Eragrostidinae</taxon>
        <taxon>Eragrostis</taxon>
    </lineage>
</organism>
<dbReference type="GO" id="GO:0035336">
    <property type="term" value="P:long-chain fatty-acyl-CoA metabolic process"/>
    <property type="evidence" value="ECO:0007669"/>
    <property type="project" value="TreeGrafter"/>
</dbReference>
<name>A0A5J9T141_9POAL</name>
<dbReference type="InterPro" id="IPR026055">
    <property type="entry name" value="FAR"/>
</dbReference>
<evidence type="ECO:0000313" key="2">
    <source>
        <dbReference type="EMBL" id="TVU04541.1"/>
    </source>
</evidence>
<sequence length="103" mass="12517">MLLTYKLPLEILHLVNLLLCGLFSRLYNDMNPKYKFVMHLVDVYGPFAFFRACYDDMNLERLRSKMTMKTAEDQMFNFDPRTINWEEYFYRIHIPGVLKYLCK</sequence>
<feature type="non-terminal residue" evidence="2">
    <location>
        <position position="1"/>
    </location>
</feature>
<dbReference type="PANTHER" id="PTHR11011:SF72">
    <property type="entry name" value="FATTY ACYL-COA REDUCTASE"/>
    <property type="match status" value="1"/>
</dbReference>
<dbReference type="EMBL" id="RWGY01000051">
    <property type="protein sequence ID" value="TVU04541.1"/>
    <property type="molecule type" value="Genomic_DNA"/>
</dbReference>
<evidence type="ECO:0000313" key="3">
    <source>
        <dbReference type="Proteomes" id="UP000324897"/>
    </source>
</evidence>
<dbReference type="GO" id="GO:0080019">
    <property type="term" value="F:alcohol-forming very long-chain fatty acyl-CoA reductase activity"/>
    <property type="evidence" value="ECO:0007669"/>
    <property type="project" value="InterPro"/>
</dbReference>
<dbReference type="OrthoDB" id="429813at2759"/>
<proteinExistence type="predicted"/>
<dbReference type="PANTHER" id="PTHR11011">
    <property type="entry name" value="MALE STERILITY PROTEIN 2-RELATED"/>
    <property type="match status" value="1"/>
</dbReference>
<gene>
    <name evidence="2" type="ORF">EJB05_47654</name>
</gene>
<dbReference type="Proteomes" id="UP000324897">
    <property type="component" value="Unassembled WGS sequence"/>
</dbReference>
<dbReference type="CDD" id="cd09071">
    <property type="entry name" value="FAR_C"/>
    <property type="match status" value="1"/>
</dbReference>
<dbReference type="Gramene" id="TVU04541">
    <property type="protein sequence ID" value="TVU04541"/>
    <property type="gene ID" value="EJB05_47654"/>
</dbReference>
<accession>A0A5J9T141</accession>
<comment type="caution">
    <text evidence="2">The sequence shown here is derived from an EMBL/GenBank/DDBJ whole genome shotgun (WGS) entry which is preliminary data.</text>
</comment>
<evidence type="ECO:0000259" key="1">
    <source>
        <dbReference type="Pfam" id="PF03015"/>
    </source>
</evidence>
<dbReference type="Pfam" id="PF03015">
    <property type="entry name" value="Sterile"/>
    <property type="match status" value="1"/>
</dbReference>
<dbReference type="InterPro" id="IPR033640">
    <property type="entry name" value="FAR_C"/>
</dbReference>
<reference evidence="2 3" key="1">
    <citation type="journal article" date="2019" name="Sci. Rep.">
        <title>A high-quality genome of Eragrostis curvula grass provides insights into Poaceae evolution and supports new strategies to enhance forage quality.</title>
        <authorList>
            <person name="Carballo J."/>
            <person name="Santos B.A.C.M."/>
            <person name="Zappacosta D."/>
            <person name="Garbus I."/>
            <person name="Selva J.P."/>
            <person name="Gallo C.A."/>
            <person name="Diaz A."/>
            <person name="Albertini E."/>
            <person name="Caccamo M."/>
            <person name="Echenique V."/>
        </authorList>
    </citation>
    <scope>NUCLEOTIDE SEQUENCE [LARGE SCALE GENOMIC DNA]</scope>
    <source>
        <strain evidence="3">cv. Victoria</strain>
        <tissue evidence="2">Leaf</tissue>
    </source>
</reference>
<dbReference type="GO" id="GO:0010345">
    <property type="term" value="P:suberin biosynthetic process"/>
    <property type="evidence" value="ECO:0007669"/>
    <property type="project" value="TreeGrafter"/>
</dbReference>